<keyword evidence="2" id="KW-1185">Reference proteome</keyword>
<accession>A0A1G6NV82</accession>
<protein>
    <submittedName>
        <fullName evidence="1">Uncharacterized protein</fullName>
    </submittedName>
</protein>
<dbReference type="Proteomes" id="UP000199387">
    <property type="component" value="Unassembled WGS sequence"/>
</dbReference>
<evidence type="ECO:0000313" key="1">
    <source>
        <dbReference type="EMBL" id="SDC71832.1"/>
    </source>
</evidence>
<reference evidence="1 2" key="1">
    <citation type="submission" date="2016-10" db="EMBL/GenBank/DDBJ databases">
        <authorList>
            <person name="de Groot N.N."/>
        </authorList>
    </citation>
    <scope>NUCLEOTIDE SEQUENCE [LARGE SCALE GENOMIC DNA]</scope>
    <source>
        <strain evidence="1 2">DSM 45514</strain>
    </source>
</reference>
<name>A0A1G6NV82_9BACL</name>
<evidence type="ECO:0000313" key="2">
    <source>
        <dbReference type="Proteomes" id="UP000199387"/>
    </source>
</evidence>
<sequence length="58" mass="6075">MEAASGGSRFLDKIGREPLFARVNLLRVGNPHLPPYGVPGNIASFVPTGGIGSLKTLQ</sequence>
<gene>
    <name evidence="1" type="ORF">SAMN04488112_11460</name>
</gene>
<organism evidence="1 2">
    <name type="scientific">Melghirimyces thermohalophilus</name>
    <dbReference type="NCBI Taxonomy" id="1236220"/>
    <lineage>
        <taxon>Bacteria</taxon>
        <taxon>Bacillati</taxon>
        <taxon>Bacillota</taxon>
        <taxon>Bacilli</taxon>
        <taxon>Bacillales</taxon>
        <taxon>Thermoactinomycetaceae</taxon>
        <taxon>Melghirimyces</taxon>
    </lineage>
</organism>
<proteinExistence type="predicted"/>
<dbReference type="EMBL" id="FMZA01000014">
    <property type="protein sequence ID" value="SDC71832.1"/>
    <property type="molecule type" value="Genomic_DNA"/>
</dbReference>
<dbReference type="AlphaFoldDB" id="A0A1G6NV82"/>
<dbReference type="STRING" id="1236220.SAMN04488112_11460"/>